<dbReference type="AlphaFoldDB" id="A0A6L5YZJ5"/>
<feature type="transmembrane region" description="Helical" evidence="1">
    <location>
        <begin position="176"/>
        <end position="195"/>
    </location>
</feature>
<organism evidence="2 3">
    <name type="scientific">Halovulum marinum</name>
    <dbReference type="NCBI Taxonomy" id="2662447"/>
    <lineage>
        <taxon>Bacteria</taxon>
        <taxon>Pseudomonadati</taxon>
        <taxon>Pseudomonadota</taxon>
        <taxon>Alphaproteobacteria</taxon>
        <taxon>Rhodobacterales</taxon>
        <taxon>Paracoccaceae</taxon>
        <taxon>Halovulum</taxon>
    </lineage>
</organism>
<evidence type="ECO:0000256" key="1">
    <source>
        <dbReference type="SAM" id="Phobius"/>
    </source>
</evidence>
<dbReference type="Proteomes" id="UP000474957">
    <property type="component" value="Unassembled WGS sequence"/>
</dbReference>
<dbReference type="Pfam" id="PF06055">
    <property type="entry name" value="ExoD"/>
    <property type="match status" value="1"/>
</dbReference>
<dbReference type="InterPro" id="IPR010331">
    <property type="entry name" value="ExoD"/>
</dbReference>
<comment type="caution">
    <text evidence="2">The sequence shown here is derived from an EMBL/GenBank/DDBJ whole genome shotgun (WGS) entry which is preliminary data.</text>
</comment>
<dbReference type="PANTHER" id="PTHR41795">
    <property type="entry name" value="EXOPOLYSACCHARIDE SYNTHESIS PROTEIN"/>
    <property type="match status" value="1"/>
</dbReference>
<keyword evidence="3" id="KW-1185">Reference proteome</keyword>
<proteinExistence type="predicted"/>
<gene>
    <name evidence="2" type="ORF">GE300_06585</name>
</gene>
<evidence type="ECO:0000313" key="3">
    <source>
        <dbReference type="Proteomes" id="UP000474957"/>
    </source>
</evidence>
<dbReference type="RefSeq" id="WP_154445765.1">
    <property type="nucleotide sequence ID" value="NZ_WIND01000003.1"/>
</dbReference>
<reference evidence="2 3" key="1">
    <citation type="submission" date="2019-10" db="EMBL/GenBank/DDBJ databases">
        <title>Cognatihalovulum marinum gen. nov. sp. nov., a new member of the family Rhodobacteraceae isolated from deep seawater of the Northwest Indian Ocean.</title>
        <authorList>
            <person name="Ruan C."/>
            <person name="Wang J."/>
            <person name="Zheng X."/>
            <person name="Song L."/>
            <person name="Zhu Y."/>
            <person name="Huang Y."/>
            <person name="Lu Z."/>
            <person name="Du W."/>
            <person name="Huang L."/>
            <person name="Dai X."/>
        </authorList>
    </citation>
    <scope>NUCLEOTIDE SEQUENCE [LARGE SCALE GENOMIC DNA]</scope>
    <source>
        <strain evidence="2 3">2CG4</strain>
    </source>
</reference>
<keyword evidence="1" id="KW-1133">Transmembrane helix</keyword>
<feature type="transmembrane region" description="Helical" evidence="1">
    <location>
        <begin position="46"/>
        <end position="74"/>
    </location>
</feature>
<keyword evidence="1" id="KW-0472">Membrane</keyword>
<sequence length="196" mass="21266">MVATTERSLESLGAVANRIREAARDDKVSVGELLEALGPRSFVPLLLVPALIAATPLSGIPGVSIVAGLLIALISFEMLMSYDEAYVPRRLKRSSIDADALRRALAKAQPVIAWFDRHTHSRLSWMFHRPMVYLPKVICLLSGLAMPFLEFIPFTSSILATGVSLLAIALLTRDGLFLLLAIVPYGGALFVALRLA</sequence>
<protein>
    <submittedName>
        <fullName evidence="2">Exopolysaccharide biosynthesis protein</fullName>
    </submittedName>
</protein>
<name>A0A6L5YZJ5_9RHOB</name>
<accession>A0A6L5YZJ5</accession>
<keyword evidence="1" id="KW-0812">Transmembrane</keyword>
<feature type="transmembrane region" description="Helical" evidence="1">
    <location>
        <begin position="131"/>
        <end position="148"/>
    </location>
</feature>
<dbReference type="PANTHER" id="PTHR41795:SF1">
    <property type="entry name" value="EXOPOLYSACCHARIDE SYNTHESIS PROTEIN"/>
    <property type="match status" value="1"/>
</dbReference>
<dbReference type="PIRSF" id="PIRSF033239">
    <property type="entry name" value="ExoD"/>
    <property type="match status" value="1"/>
</dbReference>
<evidence type="ECO:0000313" key="2">
    <source>
        <dbReference type="EMBL" id="MSU89285.1"/>
    </source>
</evidence>
<dbReference type="EMBL" id="WIND01000003">
    <property type="protein sequence ID" value="MSU89285.1"/>
    <property type="molecule type" value="Genomic_DNA"/>
</dbReference>